<name>A0A5B0L0M5_9PROT</name>
<dbReference type="Gene3D" id="3.40.50.300">
    <property type="entry name" value="P-loop containing nucleotide triphosphate hydrolases"/>
    <property type="match status" value="1"/>
</dbReference>
<gene>
    <name evidence="1" type="ORF">FH063_001336</name>
</gene>
<dbReference type="RefSeq" id="WP_149648852.1">
    <property type="nucleotide sequence ID" value="NZ_VEWN01000002.1"/>
</dbReference>
<dbReference type="EMBL" id="VEWN01000002">
    <property type="protein sequence ID" value="KAA1057168.1"/>
    <property type="molecule type" value="Genomic_DNA"/>
</dbReference>
<dbReference type="Gene3D" id="3.30.420.280">
    <property type="match status" value="1"/>
</dbReference>
<organism evidence="1 2">
    <name type="scientific">Azospirillum argentinense</name>
    <dbReference type="NCBI Taxonomy" id="2970906"/>
    <lineage>
        <taxon>Bacteria</taxon>
        <taxon>Pseudomonadati</taxon>
        <taxon>Pseudomonadota</taxon>
        <taxon>Alphaproteobacteria</taxon>
        <taxon>Rhodospirillales</taxon>
        <taxon>Azospirillaceae</taxon>
        <taxon>Azospirillum</taxon>
    </lineage>
</organism>
<dbReference type="Proteomes" id="UP000325333">
    <property type="component" value="Unassembled WGS sequence"/>
</dbReference>
<proteinExistence type="predicted"/>
<evidence type="ECO:0000313" key="1">
    <source>
        <dbReference type="EMBL" id="KAA1057168.1"/>
    </source>
</evidence>
<dbReference type="AlphaFoldDB" id="A0A5B0L0M5"/>
<evidence type="ECO:0008006" key="3">
    <source>
        <dbReference type="Google" id="ProtNLM"/>
    </source>
</evidence>
<sequence length="520" mass="57498">MSTSAQQAIKGGASVYKPDGETLRQFLLNSTARLLCIQGPEGSGKSTASAMKLWMSAIWQAPQKDGIRRTRMLVVRNTFNDLKLTTVQTWKRLFPPENYGQFLETAPFCHKIRAGDVECDVWFVALDDEGALHKVLSLEFTSIWVNEARELPRRVIGGLWRRRGRFPAVMDGGPSYPIMILDTNAPADDHWIPIMRGDVPIPSKLSDDEKRELVKPEGWEFWNQPGGLVEITDDAGNHVRFEPNPVAENTAWLPGGKNFYLEAARGQTIHDVRIALCNKLGRSRTGKPVFPMFRPDLHIAKQPLQPVEGHPILVGVDFGLTPAAVFGQHVMGRWLILHEVVAEDDAGMGAVTFAPLLKAELAGRFPGFKFSLFGDPAGDQRAQSDERSPFMIFRACGLPIQPAPTNDTTVRKEAVEAELNRLVNGYPAFLISPTCPRYAASMEWGYRYRKMKLAGADRYTDQPVKDEHSHVNDAGQYLLIGGGAGRALLTGTAGPKKPVNTKVSTSPLAANRAAALRRLR</sequence>
<comment type="caution">
    <text evidence="1">The sequence shown here is derived from an EMBL/GenBank/DDBJ whole genome shotgun (WGS) entry which is preliminary data.</text>
</comment>
<protein>
    <recommendedName>
        <fullName evidence="3">Terminase</fullName>
    </recommendedName>
</protein>
<dbReference type="InterPro" id="IPR027417">
    <property type="entry name" value="P-loop_NTPase"/>
</dbReference>
<reference evidence="1 2" key="1">
    <citation type="submission" date="2019-07" db="EMBL/GenBank/DDBJ databases">
        <title>Genome sequencing of the stress-tolerant strain Azospirillum brasilense Az19.</title>
        <authorList>
            <person name="Maroniche G.A."/>
            <person name="Garcia J.E."/>
            <person name="Pagnussat L."/>
            <person name="Amenta M."/>
            <person name="Creus C.M."/>
        </authorList>
    </citation>
    <scope>NUCLEOTIDE SEQUENCE [LARGE SCALE GENOMIC DNA]</scope>
    <source>
        <strain evidence="1 2">Az19</strain>
    </source>
</reference>
<evidence type="ECO:0000313" key="2">
    <source>
        <dbReference type="Proteomes" id="UP000325333"/>
    </source>
</evidence>
<accession>A0A5B0L0M5</accession>